<dbReference type="EMBL" id="JAWXYG010000005">
    <property type="protein sequence ID" value="KAK4272576.1"/>
    <property type="molecule type" value="Genomic_DNA"/>
</dbReference>
<evidence type="ECO:0000313" key="3">
    <source>
        <dbReference type="EMBL" id="KAK4272576.1"/>
    </source>
</evidence>
<gene>
    <name evidence="3" type="ORF">QN277_021112</name>
</gene>
<accession>A0AAE1MT63</accession>
<feature type="compositionally biased region" description="Basic and acidic residues" evidence="1">
    <location>
        <begin position="144"/>
        <end position="177"/>
    </location>
</feature>
<keyword evidence="4" id="KW-1185">Reference proteome</keyword>
<evidence type="ECO:0000313" key="4">
    <source>
        <dbReference type="Proteomes" id="UP001293593"/>
    </source>
</evidence>
<proteinExistence type="predicted"/>
<protein>
    <recommendedName>
        <fullName evidence="2">Retrotransposon gag domain-containing protein</fullName>
    </recommendedName>
</protein>
<dbReference type="AlphaFoldDB" id="A0AAE1MT63"/>
<evidence type="ECO:0000256" key="1">
    <source>
        <dbReference type="SAM" id="MobiDB-lite"/>
    </source>
</evidence>
<comment type="caution">
    <text evidence="3">The sequence shown here is derived from an EMBL/GenBank/DDBJ whole genome shotgun (WGS) entry which is preliminary data.</text>
</comment>
<organism evidence="3 4">
    <name type="scientific">Acacia crassicarpa</name>
    <name type="common">northern wattle</name>
    <dbReference type="NCBI Taxonomy" id="499986"/>
    <lineage>
        <taxon>Eukaryota</taxon>
        <taxon>Viridiplantae</taxon>
        <taxon>Streptophyta</taxon>
        <taxon>Embryophyta</taxon>
        <taxon>Tracheophyta</taxon>
        <taxon>Spermatophyta</taxon>
        <taxon>Magnoliopsida</taxon>
        <taxon>eudicotyledons</taxon>
        <taxon>Gunneridae</taxon>
        <taxon>Pentapetalae</taxon>
        <taxon>rosids</taxon>
        <taxon>fabids</taxon>
        <taxon>Fabales</taxon>
        <taxon>Fabaceae</taxon>
        <taxon>Caesalpinioideae</taxon>
        <taxon>mimosoid clade</taxon>
        <taxon>Acacieae</taxon>
        <taxon>Acacia</taxon>
    </lineage>
</organism>
<reference evidence="3" key="1">
    <citation type="submission" date="2023-10" db="EMBL/GenBank/DDBJ databases">
        <title>Chromosome-level genome of the transformable northern wattle, Acacia crassicarpa.</title>
        <authorList>
            <person name="Massaro I."/>
            <person name="Sinha N.R."/>
            <person name="Poethig S."/>
            <person name="Leichty A.R."/>
        </authorList>
    </citation>
    <scope>NUCLEOTIDE SEQUENCE</scope>
    <source>
        <strain evidence="3">Acra3RX</strain>
        <tissue evidence="3">Leaf</tissue>
    </source>
</reference>
<feature type="region of interest" description="Disordered" evidence="1">
    <location>
        <begin position="143"/>
        <end position="177"/>
    </location>
</feature>
<dbReference type="Pfam" id="PF03732">
    <property type="entry name" value="Retrotrans_gag"/>
    <property type="match status" value="1"/>
</dbReference>
<dbReference type="InterPro" id="IPR005162">
    <property type="entry name" value="Retrotrans_gag_dom"/>
</dbReference>
<name>A0AAE1MT63_9FABA</name>
<dbReference type="PANTHER" id="PTHR33223:SF10">
    <property type="entry name" value="AMINOTRANSFERASE-LIKE PLANT MOBILE DOMAIN-CONTAINING PROTEIN"/>
    <property type="match status" value="1"/>
</dbReference>
<dbReference type="PANTHER" id="PTHR33223">
    <property type="entry name" value="CCHC-TYPE DOMAIN-CONTAINING PROTEIN"/>
    <property type="match status" value="1"/>
</dbReference>
<sequence length="177" mass="20771">MWVRSIDGPVILRLFSATLTGPAHKWLNSLPSNSIRSFEDLRCKFELHFATSKKQSKSEFTLSKVKQKKGETLQRYLNRFRDVAMQVRSLSEGVRVHRLVNGLDPSSRLARNLCKNTVYTLTEFYTRAKQYLDVEQMEITNADESERLRNSTPDVRDWVDRQRAEPRRRNGDSRHQQ</sequence>
<dbReference type="Proteomes" id="UP001293593">
    <property type="component" value="Unassembled WGS sequence"/>
</dbReference>
<feature type="domain" description="Retrotransposon gag" evidence="2">
    <location>
        <begin position="13"/>
        <end position="105"/>
    </location>
</feature>
<evidence type="ECO:0000259" key="2">
    <source>
        <dbReference type="Pfam" id="PF03732"/>
    </source>
</evidence>